<proteinExistence type="predicted"/>
<dbReference type="AlphaFoldDB" id="A0A239J1W0"/>
<evidence type="ECO:0000313" key="2">
    <source>
        <dbReference type="EMBL" id="SNS99755.1"/>
    </source>
</evidence>
<keyword evidence="1" id="KW-0732">Signal</keyword>
<accession>A0A239J1W0</accession>
<sequence length="686" mass="78633">MKKSLIIIFSICLIVSVSAQTGAFKKILSEKNEVDRSVFYDQLIAFQKENTEFANVYFQLGKLELETFSTLDPIVDRVASRQRIYNTKTNFGLAKNYLDEKEVSRFPDWYDVPDLKDKDSVTSLGVNKVEKNYEDAISYSELYEELISNYDRAVYHYLKAREGFIEINTSADNLRQLFLKADDSLKIAVRAVGTSFDSSMYHIDIYRDIYQQLPHKKKRKVNINKRKIDHFRMNGITPANFLADNIDVWDYKQWSERFLKLLKEEVDGLQEEIKSAYRFFIATNERMISGDECIQAELDDMKFQRIINLITKYDNESVLIDVFQYLISKLEYGNKLTYERNCNELESPPTDDFLSRKARIYQNLYSSYEKADSLSDVIVSSGHSQESFQWFFDEMMPGDNGSQTFATDQTKENNQSFKEELSGLMQKIDMQQFNVDSLTECFESDSIFLIPGALPDENFCATKKLVLNDSLELLLGQKVDQNMLIGAAPLEEDYQKNWEIAPYKNSKVSYFKIVGDSTFMLSGVSGKAWVSQYSTNGKEYFTVTLRSADTVRNVMVNSLQGNATILQEGSAGFTLSRVNFSGKIESANTFTLPGSYIGMIRQEQSMWFFSHETTAEGSKITASILDASGQVSGEFVYQFESQLARPKIIKNDNEYLTLLSANAFAGDEIVYALMNYEGEIESETIF</sequence>
<evidence type="ECO:0000256" key="1">
    <source>
        <dbReference type="SAM" id="SignalP"/>
    </source>
</evidence>
<dbReference type="RefSeq" id="WP_089356662.1">
    <property type="nucleotide sequence ID" value="NZ_FZPD01000003.1"/>
</dbReference>
<gene>
    <name evidence="2" type="ORF">SAMN05421640_1943</name>
</gene>
<organism evidence="2 3">
    <name type="scientific">Ekhidna lutea</name>
    <dbReference type="NCBI Taxonomy" id="447679"/>
    <lineage>
        <taxon>Bacteria</taxon>
        <taxon>Pseudomonadati</taxon>
        <taxon>Bacteroidota</taxon>
        <taxon>Cytophagia</taxon>
        <taxon>Cytophagales</taxon>
        <taxon>Reichenbachiellaceae</taxon>
        <taxon>Ekhidna</taxon>
    </lineage>
</organism>
<feature type="signal peptide" evidence="1">
    <location>
        <begin position="1"/>
        <end position="19"/>
    </location>
</feature>
<dbReference type="Proteomes" id="UP000198393">
    <property type="component" value="Unassembled WGS sequence"/>
</dbReference>
<dbReference type="EMBL" id="FZPD01000003">
    <property type="protein sequence ID" value="SNS99755.1"/>
    <property type="molecule type" value="Genomic_DNA"/>
</dbReference>
<name>A0A239J1W0_EKHLU</name>
<evidence type="ECO:0000313" key="3">
    <source>
        <dbReference type="Proteomes" id="UP000198393"/>
    </source>
</evidence>
<reference evidence="2 3" key="1">
    <citation type="submission" date="2017-06" db="EMBL/GenBank/DDBJ databases">
        <authorList>
            <person name="Kim H.J."/>
            <person name="Triplett B.A."/>
        </authorList>
    </citation>
    <scope>NUCLEOTIDE SEQUENCE [LARGE SCALE GENOMIC DNA]</scope>
    <source>
        <strain evidence="2 3">DSM 19307</strain>
    </source>
</reference>
<feature type="chain" id="PRO_5012760273" evidence="1">
    <location>
        <begin position="20"/>
        <end position="686"/>
    </location>
</feature>
<protein>
    <submittedName>
        <fullName evidence="2">Uncharacterized protein</fullName>
    </submittedName>
</protein>
<dbReference type="OrthoDB" id="977548at2"/>
<keyword evidence="3" id="KW-1185">Reference proteome</keyword>